<dbReference type="PANTHER" id="PTHR13847">
    <property type="entry name" value="SARCOSINE DEHYDROGENASE-RELATED"/>
    <property type="match status" value="1"/>
</dbReference>
<dbReference type="OrthoDB" id="512662at2759"/>
<dbReference type="Gene3D" id="3.50.50.60">
    <property type="entry name" value="FAD/NAD(P)-binding domain"/>
    <property type="match status" value="1"/>
</dbReference>
<dbReference type="EMBL" id="NAJM01000002">
    <property type="protein sequence ID" value="RVX75430.1"/>
    <property type="molecule type" value="Genomic_DNA"/>
</dbReference>
<dbReference type="PANTHER" id="PTHR13847:SF213">
    <property type="entry name" value="DEPENDENT OXIDOREDUCTASE, PUTATIVE-RELATED"/>
    <property type="match status" value="1"/>
</dbReference>
<dbReference type="Pfam" id="PF01266">
    <property type="entry name" value="DAO"/>
    <property type="match status" value="1"/>
</dbReference>
<protein>
    <recommendedName>
        <fullName evidence="1">FAD dependent oxidoreductase domain-containing protein</fullName>
    </recommendedName>
</protein>
<dbReference type="AlphaFoldDB" id="A0A438NI80"/>
<evidence type="ECO:0000313" key="2">
    <source>
        <dbReference type="EMBL" id="RVX75430.1"/>
    </source>
</evidence>
<dbReference type="Proteomes" id="UP000288859">
    <property type="component" value="Unassembled WGS sequence"/>
</dbReference>
<comment type="caution">
    <text evidence="2">The sequence shown here is derived from an EMBL/GenBank/DDBJ whole genome shotgun (WGS) entry which is preliminary data.</text>
</comment>
<feature type="domain" description="FAD dependent oxidoreductase" evidence="1">
    <location>
        <begin position="53"/>
        <end position="442"/>
    </location>
</feature>
<organism evidence="2 3">
    <name type="scientific">Exophiala mesophila</name>
    <name type="common">Black yeast-like fungus</name>
    <dbReference type="NCBI Taxonomy" id="212818"/>
    <lineage>
        <taxon>Eukaryota</taxon>
        <taxon>Fungi</taxon>
        <taxon>Dikarya</taxon>
        <taxon>Ascomycota</taxon>
        <taxon>Pezizomycotina</taxon>
        <taxon>Eurotiomycetes</taxon>
        <taxon>Chaetothyriomycetidae</taxon>
        <taxon>Chaetothyriales</taxon>
        <taxon>Herpotrichiellaceae</taxon>
        <taxon>Exophiala</taxon>
    </lineage>
</organism>
<accession>A0A438NI80</accession>
<gene>
    <name evidence="2" type="ORF">B0A52_00783</name>
</gene>
<sequence>MGEAGTSKIPAELISKLSADPGTPVPDPTVSFWQEPVLSFADQQSPTLPESADVVILGSGITAISTAQHLLRLDASLKIVILEARRVLSGATGRNGGHIKAVPVADYMQLKKQLGRESAMKITRFRLAHLDAFVKEAELLGEAGKAGLVRRVEACSGYYDKAAWETAKSNREGWLQDFPEERERWTIHEQESELKEMGLVNAYGALRGPAGAAWPYRFVGAVLSKLLATGQVMLETHTPATGVRRTTTASHPYQVETRRGIISTKHVIHCTNAFAAHLLPALRGKLYPLRGQMTVQSVPDDFPRSGAKRSWSTMWARGFDYITQSPGPDGSLYLGGGLLQGGWERDRDIGNTDDSQLSAQCLEHLEQVPGKAFLHGQGAQVDKKWTGIMGFTGDDLPFVDRLGSHVSGREECEAGNGGEWIAAGFNGYGMVHSWLSGKALASMIQGRDDEILDWFPREEFACTEKRLQGMTPEGALSRW</sequence>
<dbReference type="SUPFAM" id="SSF51905">
    <property type="entry name" value="FAD/NAD(P)-binding domain"/>
    <property type="match status" value="1"/>
</dbReference>
<dbReference type="Gene3D" id="3.30.9.10">
    <property type="entry name" value="D-Amino Acid Oxidase, subunit A, domain 2"/>
    <property type="match status" value="1"/>
</dbReference>
<reference evidence="2 3" key="1">
    <citation type="submission" date="2017-03" db="EMBL/GenBank/DDBJ databases">
        <title>Genomes of endolithic fungi from Antarctica.</title>
        <authorList>
            <person name="Coleine C."/>
            <person name="Masonjones S."/>
            <person name="Stajich J.E."/>
        </authorList>
    </citation>
    <scope>NUCLEOTIDE SEQUENCE [LARGE SCALE GENOMIC DNA]</scope>
    <source>
        <strain evidence="2 3">CCFEE 6314</strain>
    </source>
</reference>
<evidence type="ECO:0000313" key="3">
    <source>
        <dbReference type="Proteomes" id="UP000288859"/>
    </source>
</evidence>
<dbReference type="InterPro" id="IPR036188">
    <property type="entry name" value="FAD/NAD-bd_sf"/>
</dbReference>
<dbReference type="GO" id="GO:0005737">
    <property type="term" value="C:cytoplasm"/>
    <property type="evidence" value="ECO:0007669"/>
    <property type="project" value="TreeGrafter"/>
</dbReference>
<dbReference type="InterPro" id="IPR006076">
    <property type="entry name" value="FAD-dep_OxRdtase"/>
</dbReference>
<proteinExistence type="predicted"/>
<evidence type="ECO:0000259" key="1">
    <source>
        <dbReference type="Pfam" id="PF01266"/>
    </source>
</evidence>
<dbReference type="VEuPathDB" id="FungiDB:PV10_00267"/>
<name>A0A438NI80_EXOME</name>